<organism evidence="2 3">
    <name type="scientific">Reichenbachiella faecimaris</name>
    <dbReference type="NCBI Taxonomy" id="692418"/>
    <lineage>
        <taxon>Bacteria</taxon>
        <taxon>Pseudomonadati</taxon>
        <taxon>Bacteroidota</taxon>
        <taxon>Cytophagia</taxon>
        <taxon>Cytophagales</taxon>
        <taxon>Reichenbachiellaceae</taxon>
        <taxon>Reichenbachiella</taxon>
    </lineage>
</organism>
<name>A0A1W2GJJ6_REIFA</name>
<proteinExistence type="predicted"/>
<dbReference type="EMBL" id="FWYF01000003">
    <property type="protein sequence ID" value="SMD36830.1"/>
    <property type="molecule type" value="Genomic_DNA"/>
</dbReference>
<feature type="signal peptide" evidence="1">
    <location>
        <begin position="1"/>
        <end position="17"/>
    </location>
</feature>
<sequence>MMGVFLFLCLLFPSFSAQDLTKVNVTEEITMMIPSNFRLMTDDEVASRYFTTKRPIAIYTNETVVIDLGINKTVTEWIADDLEIMVSFQKSNIYNFYDKIEMISQGIKEINGRKAAYFEFISTIKPDTQSFRAQSPVKKYTYIQYMIVGSHSWVFNFTSPVQLQNEWQPQLADIMNSVEFIKKKK</sequence>
<dbReference type="OrthoDB" id="877784at2"/>
<accession>A0A1W2GJJ6</accession>
<dbReference type="AlphaFoldDB" id="A0A1W2GJJ6"/>
<dbReference type="Proteomes" id="UP000192472">
    <property type="component" value="Unassembled WGS sequence"/>
</dbReference>
<evidence type="ECO:0000256" key="1">
    <source>
        <dbReference type="SAM" id="SignalP"/>
    </source>
</evidence>
<keyword evidence="1" id="KW-0732">Signal</keyword>
<dbReference type="RefSeq" id="WP_084373729.1">
    <property type="nucleotide sequence ID" value="NZ_FWYF01000003.1"/>
</dbReference>
<feature type="chain" id="PRO_5010706064" evidence="1">
    <location>
        <begin position="18"/>
        <end position="185"/>
    </location>
</feature>
<gene>
    <name evidence="2" type="ORF">SAMN04488029_3090</name>
</gene>
<evidence type="ECO:0000313" key="2">
    <source>
        <dbReference type="EMBL" id="SMD36830.1"/>
    </source>
</evidence>
<keyword evidence="3" id="KW-1185">Reference proteome</keyword>
<reference evidence="2 3" key="1">
    <citation type="submission" date="2017-04" db="EMBL/GenBank/DDBJ databases">
        <authorList>
            <person name="Afonso C.L."/>
            <person name="Miller P.J."/>
            <person name="Scott M.A."/>
            <person name="Spackman E."/>
            <person name="Goraichik I."/>
            <person name="Dimitrov K.M."/>
            <person name="Suarez D.L."/>
            <person name="Swayne D.E."/>
        </authorList>
    </citation>
    <scope>NUCLEOTIDE SEQUENCE [LARGE SCALE GENOMIC DNA]</scope>
    <source>
        <strain evidence="2 3">DSM 26133</strain>
    </source>
</reference>
<dbReference type="STRING" id="692418.SAMN04488029_3090"/>
<evidence type="ECO:0000313" key="3">
    <source>
        <dbReference type="Proteomes" id="UP000192472"/>
    </source>
</evidence>
<protein>
    <submittedName>
        <fullName evidence="2">Uncharacterized protein</fullName>
    </submittedName>
</protein>